<dbReference type="PANTHER" id="PTHR44845">
    <property type="entry name" value="CARRIER DOMAIN-CONTAINING PROTEIN"/>
    <property type="match status" value="1"/>
</dbReference>
<evidence type="ECO:0000259" key="3">
    <source>
        <dbReference type="Pfam" id="PF00501"/>
    </source>
</evidence>
<evidence type="ECO:0000256" key="1">
    <source>
        <dbReference type="ARBA" id="ARBA00022450"/>
    </source>
</evidence>
<keyword evidence="5" id="KW-1185">Reference proteome</keyword>
<dbReference type="Gene3D" id="3.40.50.12780">
    <property type="entry name" value="N-terminal domain of ligase-like"/>
    <property type="match status" value="1"/>
</dbReference>
<dbReference type="InterPro" id="IPR000873">
    <property type="entry name" value="AMP-dep_synth/lig_dom"/>
</dbReference>
<dbReference type="EMBL" id="CAXLJM020000007">
    <property type="protein sequence ID" value="CAL8075081.1"/>
    <property type="molecule type" value="Genomic_DNA"/>
</dbReference>
<sequence length="847" mass="94796">MMIRASAESFYPRVDIPLPTESSIHRHIAFSPAAIIEGRSSQTALKHNTALREMFSRMLMRIALNANDTAIIYNGDKQRLSFRELEERSNSMAKYLGKLWLKDHGGSGKIHSNSDNDAVVLYCANPTEHEKMIVLLLTVVKLGLTFMAVDPAVPNSELNKIFQTIEPCMVVSDSKCPILTTLMEANNNHQQPKPFVLIDKIWNLASAVPENENFFSFLHPSLESWSDVPVEQRTVAIFFTAGTSGYARPVRIALRELFNLIHWKMKVLPPSATDIFSLTYPPWDVNFLPDVFLPILNGKLLVIFDQNDINQTTKFISTIASTKVSRISLTPSQFTTLINVALKDVQLPIPSVKIWTVTGNMLAPSVYKNFFRLFSNYNDVVIMLMYGSVEVAGQATYELYEDLHDLERKTLDGVPSVGTPICNTKVLIVDDNDKNVPMNTVGEIAFSGSCVTTGGYATCANGGFKKLGAAGDQEPKSSNRLFRTGDRGKIVADVGGIKRLYVIGRVCNHIKFEAEWIDLKELSHEIFQTGMVSACHVVSYQHGREGLTLVAACVLKNTGTPELILEKLKVGGESKSSLVVPWIFPMISIPLLPSGRVACQTIRQMYRSSMVDCDPPSWKCLDLLPEQEIHVKSLCRAVALSVAVPLQFVIKNYENSFWEIGGSSVDAVSLLNLLVKSGYPIDLQDITDSGSLGQLLETMMVAKSVAKVDNCLSCLKKDMYKIAPMTLADEEQVMRYVEWRQSQQKILQVYYISIDHGTLRRGQDGKVVQLLLLESQEVAKKQGFTTFVIEATNSLVQEICANLMKMNALFEFPIRRFKAQDKTRPFLRETDYKKIGMYYLNLNRDIC</sequence>
<keyword evidence="1" id="KW-0596">Phosphopantetheine</keyword>
<gene>
    <name evidence="4" type="ORF">ODALV1_LOCUS3073</name>
</gene>
<dbReference type="Gene3D" id="3.40.630.30">
    <property type="match status" value="1"/>
</dbReference>
<dbReference type="Proteomes" id="UP001642540">
    <property type="component" value="Unassembled WGS sequence"/>
</dbReference>
<dbReference type="Pfam" id="PF00501">
    <property type="entry name" value="AMP-binding"/>
    <property type="match status" value="1"/>
</dbReference>
<evidence type="ECO:0000313" key="4">
    <source>
        <dbReference type="EMBL" id="CAL8075081.1"/>
    </source>
</evidence>
<evidence type="ECO:0000256" key="2">
    <source>
        <dbReference type="ARBA" id="ARBA00022553"/>
    </source>
</evidence>
<dbReference type="InterPro" id="IPR042099">
    <property type="entry name" value="ANL_N_sf"/>
</dbReference>
<comment type="caution">
    <text evidence="4">The sequence shown here is derived from an EMBL/GenBank/DDBJ whole genome shotgun (WGS) entry which is preliminary data.</text>
</comment>
<dbReference type="SUPFAM" id="SSF56801">
    <property type="entry name" value="Acetyl-CoA synthetase-like"/>
    <property type="match status" value="1"/>
</dbReference>
<protein>
    <recommendedName>
        <fullName evidence="3">AMP-dependent synthetase/ligase domain-containing protein</fullName>
    </recommendedName>
</protein>
<name>A0ABP1PTR5_9HEXA</name>
<keyword evidence="2" id="KW-0597">Phosphoprotein</keyword>
<feature type="domain" description="AMP-dependent synthetase/ligase" evidence="3">
    <location>
        <begin position="65"/>
        <end position="454"/>
    </location>
</feature>
<organism evidence="4 5">
    <name type="scientific">Orchesella dallaii</name>
    <dbReference type="NCBI Taxonomy" id="48710"/>
    <lineage>
        <taxon>Eukaryota</taxon>
        <taxon>Metazoa</taxon>
        <taxon>Ecdysozoa</taxon>
        <taxon>Arthropoda</taxon>
        <taxon>Hexapoda</taxon>
        <taxon>Collembola</taxon>
        <taxon>Entomobryomorpha</taxon>
        <taxon>Entomobryoidea</taxon>
        <taxon>Orchesellidae</taxon>
        <taxon>Orchesellinae</taxon>
        <taxon>Orchesella</taxon>
    </lineage>
</organism>
<dbReference type="PANTHER" id="PTHR44845:SF6">
    <property type="entry name" value="BETA-ALANINE-ACTIVATING ENZYME"/>
    <property type="match status" value="1"/>
</dbReference>
<evidence type="ECO:0000313" key="5">
    <source>
        <dbReference type="Proteomes" id="UP001642540"/>
    </source>
</evidence>
<accession>A0ABP1PTR5</accession>
<reference evidence="4 5" key="1">
    <citation type="submission" date="2024-08" db="EMBL/GenBank/DDBJ databases">
        <authorList>
            <person name="Cucini C."/>
            <person name="Frati F."/>
        </authorList>
    </citation>
    <scope>NUCLEOTIDE SEQUENCE [LARGE SCALE GENOMIC DNA]</scope>
</reference>
<proteinExistence type="predicted"/>